<accession>A0A516SJ29</accession>
<dbReference type="InterPro" id="IPR023606">
    <property type="entry name" value="CoA-Trfase_III_dom_1_sf"/>
</dbReference>
<dbReference type="AlphaFoldDB" id="A0A516SJ29"/>
<dbReference type="PANTHER" id="PTHR48228:SF4">
    <property type="entry name" value="BLR3030 PROTEIN"/>
    <property type="match status" value="1"/>
</dbReference>
<dbReference type="Pfam" id="PF02515">
    <property type="entry name" value="CoA_transf_3"/>
    <property type="match status" value="1"/>
</dbReference>
<proteinExistence type="predicted"/>
<dbReference type="SUPFAM" id="SSF89796">
    <property type="entry name" value="CoA-transferase family III (CaiB/BaiF)"/>
    <property type="match status" value="2"/>
</dbReference>
<sequence>MSDGRISKYSQGELTALAALVGQLGLTEYFGGEASLWGADPILRSPHRLGEAISNLLLLDGIAASAIWQYRTGQTNDLDLNILDAIHHLHPTHFLWQADHHLNLGAEDVPTNGMYQCRDGRFIMIEAGPPYPQLQNGYLNFFNCGNSRQALAAAIANWPSVLLEESLAVAGLPGCIALTREEWRNHPQGKLLAQAPLIEIEKIGESAPQPFSPNPASALAGIKVLDFTHVLAGPRSTRTLAEFGAKVLHLSSPYHADTAIQNLLVNHGKRSAYLDMHSAGAKPRLDALLADADVFAFSYRPSIAEKFQITPAEVAGLSKKGIVHLSVNAYGHAGPWRQRPGFDQNGQVATGFAVEEGSLDQPRFTPVFYLNDLIAGYAAAAGMMAALLRRACEGGSYHVKVSLARSAMWVQDLGGVEQAQWSAAPGSDTYPANLTSAQTAFGKLTYLAPAVRFSTLPKVDLLPVAPYGAHAASWEQDW</sequence>
<name>A0A516SJ29_9NEIS</name>
<dbReference type="GO" id="GO:0003824">
    <property type="term" value="F:catalytic activity"/>
    <property type="evidence" value="ECO:0007669"/>
    <property type="project" value="InterPro"/>
</dbReference>
<dbReference type="InterPro" id="IPR050509">
    <property type="entry name" value="CoA-transferase_III"/>
</dbReference>
<reference evidence="2" key="1">
    <citation type="submission" date="2019-07" db="EMBL/GenBank/DDBJ databases">
        <title>Chitinimonas sp. nov., isolated from Ny-Alesund, arctica soil.</title>
        <authorList>
            <person name="Xu Q."/>
            <person name="Peng F."/>
        </authorList>
    </citation>
    <scope>NUCLEOTIDE SEQUENCE [LARGE SCALE GENOMIC DNA]</scope>
    <source>
        <strain evidence="2">R3-44</strain>
    </source>
</reference>
<dbReference type="OrthoDB" id="9058532at2"/>
<dbReference type="Proteomes" id="UP000317550">
    <property type="component" value="Chromosome"/>
</dbReference>
<gene>
    <name evidence="1" type="ORF">FNU76_18445</name>
</gene>
<protein>
    <submittedName>
        <fullName evidence="1">Acyl-CoA hydratase</fullName>
    </submittedName>
</protein>
<organism evidence="1 2">
    <name type="scientific">Chitinimonas arctica</name>
    <dbReference type="NCBI Taxonomy" id="2594795"/>
    <lineage>
        <taxon>Bacteria</taxon>
        <taxon>Pseudomonadati</taxon>
        <taxon>Pseudomonadota</taxon>
        <taxon>Betaproteobacteria</taxon>
        <taxon>Neisseriales</taxon>
        <taxon>Chitinibacteraceae</taxon>
        <taxon>Chitinimonas</taxon>
    </lineage>
</organism>
<dbReference type="KEGG" id="cari:FNU76_18445"/>
<evidence type="ECO:0000313" key="2">
    <source>
        <dbReference type="Proteomes" id="UP000317550"/>
    </source>
</evidence>
<dbReference type="Gene3D" id="3.40.50.10540">
    <property type="entry name" value="Crotonobetainyl-coa:carnitine coa-transferase, domain 1"/>
    <property type="match status" value="1"/>
</dbReference>
<dbReference type="EMBL" id="CP041730">
    <property type="protein sequence ID" value="QDQ28165.1"/>
    <property type="molecule type" value="Genomic_DNA"/>
</dbReference>
<dbReference type="InterPro" id="IPR003673">
    <property type="entry name" value="CoA-Trfase_fam_III"/>
</dbReference>
<keyword evidence="2" id="KW-1185">Reference proteome</keyword>
<evidence type="ECO:0000313" key="1">
    <source>
        <dbReference type="EMBL" id="QDQ28165.1"/>
    </source>
</evidence>
<dbReference type="PANTHER" id="PTHR48228">
    <property type="entry name" value="SUCCINYL-COA--D-CITRAMALATE COA-TRANSFERASE"/>
    <property type="match status" value="1"/>
</dbReference>
<dbReference type="RefSeq" id="WP_144279552.1">
    <property type="nucleotide sequence ID" value="NZ_CP041730.1"/>
</dbReference>